<comment type="caution">
    <text evidence="2">Lacks conserved residue(s) required for the propagation of feature annotation.</text>
</comment>
<comment type="caution">
    <text evidence="4">The sequence shown here is derived from an EMBL/GenBank/DDBJ whole genome shotgun (WGS) entry which is preliminary data.</text>
</comment>
<protein>
    <submittedName>
        <fullName evidence="4">TetR/AcrR family transcriptional regulator</fullName>
    </submittedName>
</protein>
<accession>A0ABT5TCH5</accession>
<sequence length="123" mass="13880">MARKAGVSVGSLYQYFPNKQALLRILLGQRIASAQARRPPELDEGSTASLEEAVLASVRWHVDIHLENPTLERALNDLAADVLEESELEAFERRYEAAIIHFLRRHTDRLRVGEVTVAAFLIM</sequence>
<organism evidence="4 5">
    <name type="scientific">Roseinatronobacter alkalisoli</name>
    <dbReference type="NCBI Taxonomy" id="3028235"/>
    <lineage>
        <taxon>Bacteria</taxon>
        <taxon>Pseudomonadati</taxon>
        <taxon>Pseudomonadota</taxon>
        <taxon>Alphaproteobacteria</taxon>
        <taxon>Rhodobacterales</taxon>
        <taxon>Paracoccaceae</taxon>
        <taxon>Roseinatronobacter</taxon>
    </lineage>
</organism>
<dbReference type="RefSeq" id="WP_274353553.1">
    <property type="nucleotide sequence ID" value="NZ_JAQZSM010000020.1"/>
</dbReference>
<proteinExistence type="predicted"/>
<dbReference type="Pfam" id="PF00440">
    <property type="entry name" value="TetR_N"/>
    <property type="match status" value="1"/>
</dbReference>
<reference evidence="4" key="1">
    <citation type="submission" date="2023-02" db="EMBL/GenBank/DDBJ databases">
        <title>Description of Roseinatronobacter alkalisoli sp. nov., an alkaliphilic bacerium isolated from soda soil.</title>
        <authorList>
            <person name="Wei W."/>
        </authorList>
    </citation>
    <scope>NUCLEOTIDE SEQUENCE</scope>
    <source>
        <strain evidence="4">HJB301</strain>
    </source>
</reference>
<dbReference type="Gene3D" id="1.10.357.10">
    <property type="entry name" value="Tetracycline Repressor, domain 2"/>
    <property type="match status" value="1"/>
</dbReference>
<evidence type="ECO:0000256" key="2">
    <source>
        <dbReference type="PROSITE-ProRule" id="PRU00335"/>
    </source>
</evidence>
<feature type="domain" description="HTH tetR-type" evidence="3">
    <location>
        <begin position="1"/>
        <end position="34"/>
    </location>
</feature>
<dbReference type="InterPro" id="IPR001647">
    <property type="entry name" value="HTH_TetR"/>
</dbReference>
<keyword evidence="5" id="KW-1185">Reference proteome</keyword>
<evidence type="ECO:0000259" key="3">
    <source>
        <dbReference type="PROSITE" id="PS50977"/>
    </source>
</evidence>
<keyword evidence="1 2" id="KW-0238">DNA-binding</keyword>
<evidence type="ECO:0000313" key="5">
    <source>
        <dbReference type="Proteomes" id="UP001431784"/>
    </source>
</evidence>
<dbReference type="SUPFAM" id="SSF46689">
    <property type="entry name" value="Homeodomain-like"/>
    <property type="match status" value="1"/>
</dbReference>
<dbReference type="InterPro" id="IPR009057">
    <property type="entry name" value="Homeodomain-like_sf"/>
</dbReference>
<dbReference type="PROSITE" id="PS50977">
    <property type="entry name" value="HTH_TETR_2"/>
    <property type="match status" value="1"/>
</dbReference>
<dbReference type="EMBL" id="JAQZSM010000020">
    <property type="protein sequence ID" value="MDD7972824.1"/>
    <property type="molecule type" value="Genomic_DNA"/>
</dbReference>
<gene>
    <name evidence="4" type="ORF">PUT78_17150</name>
</gene>
<evidence type="ECO:0000313" key="4">
    <source>
        <dbReference type="EMBL" id="MDD7972824.1"/>
    </source>
</evidence>
<evidence type="ECO:0000256" key="1">
    <source>
        <dbReference type="ARBA" id="ARBA00023125"/>
    </source>
</evidence>
<name>A0ABT5TCH5_9RHOB</name>
<dbReference type="Proteomes" id="UP001431784">
    <property type="component" value="Unassembled WGS sequence"/>
</dbReference>